<evidence type="ECO:0000313" key="10">
    <source>
        <dbReference type="EMBL" id="QCI68352.1"/>
    </source>
</evidence>
<comment type="function">
    <text evidence="1 7">Part of the ABC transporter complex PstSACB involved in phosphate import.</text>
</comment>
<dbReference type="NCBIfam" id="TIGR00975">
    <property type="entry name" value="3a0107s03"/>
    <property type="match status" value="1"/>
</dbReference>
<dbReference type="PIRSF" id="PIRSF002756">
    <property type="entry name" value="PstS"/>
    <property type="match status" value="1"/>
</dbReference>
<dbReference type="KEGG" id="pstg:E8M01_31475"/>
<dbReference type="PANTHER" id="PTHR42996">
    <property type="entry name" value="PHOSPHATE-BINDING PROTEIN PSTS"/>
    <property type="match status" value="1"/>
</dbReference>
<dbReference type="InterPro" id="IPR005673">
    <property type="entry name" value="ABC_phos-bd_PstS"/>
</dbReference>
<feature type="domain" description="PBP" evidence="9">
    <location>
        <begin position="21"/>
        <end position="308"/>
    </location>
</feature>
<evidence type="ECO:0000259" key="9">
    <source>
        <dbReference type="Pfam" id="PF12849"/>
    </source>
</evidence>
<dbReference type="PANTHER" id="PTHR42996:SF1">
    <property type="entry name" value="PHOSPHATE-BINDING PROTEIN PSTS"/>
    <property type="match status" value="1"/>
</dbReference>
<dbReference type="Gene3D" id="3.40.190.10">
    <property type="entry name" value="Periplasmic binding protein-like II"/>
    <property type="match status" value="2"/>
</dbReference>
<evidence type="ECO:0000256" key="7">
    <source>
        <dbReference type="PIRNR" id="PIRNR002756"/>
    </source>
</evidence>
<dbReference type="CDD" id="cd13565">
    <property type="entry name" value="PBP2_PstS"/>
    <property type="match status" value="1"/>
</dbReference>
<comment type="similarity">
    <text evidence="2 7">Belongs to the PstS family.</text>
</comment>
<dbReference type="Pfam" id="PF12849">
    <property type="entry name" value="PBP_like_2"/>
    <property type="match status" value="1"/>
</dbReference>
<dbReference type="GO" id="GO:0042301">
    <property type="term" value="F:phosphate ion binding"/>
    <property type="evidence" value="ECO:0007669"/>
    <property type="project" value="InterPro"/>
</dbReference>
<proteinExistence type="inferred from homology"/>
<evidence type="ECO:0000256" key="1">
    <source>
        <dbReference type="ARBA" id="ARBA00002841"/>
    </source>
</evidence>
<dbReference type="GO" id="GO:0043190">
    <property type="term" value="C:ATP-binding cassette (ABC) transporter complex"/>
    <property type="evidence" value="ECO:0007669"/>
    <property type="project" value="InterPro"/>
</dbReference>
<dbReference type="GO" id="GO:0035435">
    <property type="term" value="P:phosphate ion transmembrane transport"/>
    <property type="evidence" value="ECO:0007669"/>
    <property type="project" value="InterPro"/>
</dbReference>
<dbReference type="InterPro" id="IPR024370">
    <property type="entry name" value="PBP_domain"/>
</dbReference>
<feature type="chain" id="PRO_5020771267" description="Phosphate-binding protein PstS" evidence="8">
    <location>
        <begin position="24"/>
        <end position="352"/>
    </location>
</feature>
<dbReference type="NCBIfam" id="NF008171">
    <property type="entry name" value="PRK10918.1"/>
    <property type="match status" value="1"/>
</dbReference>
<organism evidence="10 11">
    <name type="scientific">Phreatobacter stygius</name>
    <dbReference type="NCBI Taxonomy" id="1940610"/>
    <lineage>
        <taxon>Bacteria</taxon>
        <taxon>Pseudomonadati</taxon>
        <taxon>Pseudomonadota</taxon>
        <taxon>Alphaproteobacteria</taxon>
        <taxon>Hyphomicrobiales</taxon>
        <taxon>Phreatobacteraceae</taxon>
        <taxon>Phreatobacter</taxon>
    </lineage>
</organism>
<dbReference type="Proteomes" id="UP000298781">
    <property type="component" value="Chromosome"/>
</dbReference>
<dbReference type="RefSeq" id="WP_136963771.1">
    <property type="nucleotide sequence ID" value="NZ_CP039690.1"/>
</dbReference>
<keyword evidence="8" id="KW-0732">Signal</keyword>
<accession>A0A4D7BKT5</accession>
<gene>
    <name evidence="10" type="primary">pstS</name>
    <name evidence="10" type="ORF">E8M01_31475</name>
</gene>
<evidence type="ECO:0000256" key="4">
    <source>
        <dbReference type="ARBA" id="ARBA00021889"/>
    </source>
</evidence>
<evidence type="ECO:0000256" key="5">
    <source>
        <dbReference type="ARBA" id="ARBA00022448"/>
    </source>
</evidence>
<sequence length="352" mass="37155">MFKRISAAAVLAAATLFAQPAAAQGVEFTGAGATFPAPVYAAWAAAYKQATNNTLNYQAIGSGGGINQIQNRTVDFGASDAPVPTDRLTQQKLVQFPAVIGAVVFIVNLDGVNKNQLKLTGEIVADIYLGTIKTWNDPRILAINPGVTLPSLAIQPIYRSDASGTTFVTTSYLSEASAKWKAEVSAATSVQWRTGAGARGNDGVAGAVRNTKGAIGYVEYAFAAENSLTTTQLQNVAGQFVEPTTPNFQAAAAAADWENARDLAASMINKPGAQSWPIVSPTYILFPRDPRDAARAKAALDFFSWSFAQQGGQIAERLHYIPLPAAVVTRVKAAWANVHNAQGQPVWTGPSQ</sequence>
<dbReference type="AlphaFoldDB" id="A0A4D7BKT5"/>
<keyword evidence="6 7" id="KW-0592">Phosphate transport</keyword>
<comment type="subunit">
    <text evidence="3 7">The complex is composed of two ATP-binding proteins (PstB), two transmembrane proteins (PstC and PstA) and a solute-binding protein (PstS).</text>
</comment>
<dbReference type="EMBL" id="CP039690">
    <property type="protein sequence ID" value="QCI68352.1"/>
    <property type="molecule type" value="Genomic_DNA"/>
</dbReference>
<dbReference type="OrthoDB" id="9801510at2"/>
<dbReference type="SUPFAM" id="SSF53850">
    <property type="entry name" value="Periplasmic binding protein-like II"/>
    <property type="match status" value="1"/>
</dbReference>
<evidence type="ECO:0000313" key="11">
    <source>
        <dbReference type="Proteomes" id="UP000298781"/>
    </source>
</evidence>
<dbReference type="InterPro" id="IPR050962">
    <property type="entry name" value="Phosphate-bind_PstS"/>
</dbReference>
<name>A0A4D7BKT5_9HYPH</name>
<protein>
    <recommendedName>
        <fullName evidence="4 7">Phosphate-binding protein PstS</fullName>
    </recommendedName>
</protein>
<evidence type="ECO:0000256" key="8">
    <source>
        <dbReference type="SAM" id="SignalP"/>
    </source>
</evidence>
<evidence type="ECO:0000256" key="6">
    <source>
        <dbReference type="ARBA" id="ARBA00022592"/>
    </source>
</evidence>
<evidence type="ECO:0000256" key="3">
    <source>
        <dbReference type="ARBA" id="ARBA00011529"/>
    </source>
</evidence>
<feature type="signal peptide" evidence="8">
    <location>
        <begin position="1"/>
        <end position="23"/>
    </location>
</feature>
<keyword evidence="5 7" id="KW-0813">Transport</keyword>
<reference evidence="10 11" key="1">
    <citation type="submission" date="2019-04" db="EMBL/GenBank/DDBJ databases">
        <title>Phreatobacter aquaticus sp. nov.</title>
        <authorList>
            <person name="Choi A."/>
        </authorList>
    </citation>
    <scope>NUCLEOTIDE SEQUENCE [LARGE SCALE GENOMIC DNA]</scope>
    <source>
        <strain evidence="10 11">KCTC 52518</strain>
    </source>
</reference>
<evidence type="ECO:0000256" key="2">
    <source>
        <dbReference type="ARBA" id="ARBA00008725"/>
    </source>
</evidence>
<keyword evidence="11" id="KW-1185">Reference proteome</keyword>